<evidence type="ECO:0000313" key="4">
    <source>
        <dbReference type="Proteomes" id="UP000765509"/>
    </source>
</evidence>
<evidence type="ECO:0000313" key="3">
    <source>
        <dbReference type="EMBL" id="MBW0562306.1"/>
    </source>
</evidence>
<reference evidence="3" key="1">
    <citation type="submission" date="2021-03" db="EMBL/GenBank/DDBJ databases">
        <title>Draft genome sequence of rust myrtle Austropuccinia psidii MF-1, a brazilian biotype.</title>
        <authorList>
            <person name="Quecine M.C."/>
            <person name="Pachon D.M.R."/>
            <person name="Bonatelli M.L."/>
            <person name="Correr F.H."/>
            <person name="Franceschini L.M."/>
            <person name="Leite T.F."/>
            <person name="Margarido G.R.A."/>
            <person name="Almeida C.A."/>
            <person name="Ferrarezi J.A."/>
            <person name="Labate C.A."/>
        </authorList>
    </citation>
    <scope>NUCLEOTIDE SEQUENCE</scope>
    <source>
        <strain evidence="3">MF-1</strain>
    </source>
</reference>
<dbReference type="OrthoDB" id="10253254at2759"/>
<evidence type="ECO:0000256" key="2">
    <source>
        <dbReference type="SAM" id="MobiDB-lite"/>
    </source>
</evidence>
<name>A0A9Q3JI36_9BASI</name>
<gene>
    <name evidence="3" type="ORF">O181_102021</name>
</gene>
<feature type="region of interest" description="Disordered" evidence="2">
    <location>
        <begin position="273"/>
        <end position="296"/>
    </location>
</feature>
<dbReference type="GO" id="GO:0071013">
    <property type="term" value="C:catalytic step 2 spliceosome"/>
    <property type="evidence" value="ECO:0007669"/>
    <property type="project" value="TreeGrafter"/>
</dbReference>
<keyword evidence="4" id="KW-1185">Reference proteome</keyword>
<organism evidence="3 4">
    <name type="scientific">Austropuccinia psidii MF-1</name>
    <dbReference type="NCBI Taxonomy" id="1389203"/>
    <lineage>
        <taxon>Eukaryota</taxon>
        <taxon>Fungi</taxon>
        <taxon>Dikarya</taxon>
        <taxon>Basidiomycota</taxon>
        <taxon>Pucciniomycotina</taxon>
        <taxon>Pucciniomycetes</taxon>
        <taxon>Pucciniales</taxon>
        <taxon>Sphaerophragmiaceae</taxon>
        <taxon>Austropuccinia</taxon>
    </lineage>
</organism>
<dbReference type="PANTHER" id="PTHR18934:SF83">
    <property type="entry name" value="PRE-MRNA-SPLICING FACTOR ATP-DEPENDENT RNA HELICASE DHX16"/>
    <property type="match status" value="1"/>
</dbReference>
<comment type="catalytic activity">
    <reaction evidence="1">
        <text>ATP + H2O = ADP + phosphate + H(+)</text>
        <dbReference type="Rhea" id="RHEA:13065"/>
        <dbReference type="ChEBI" id="CHEBI:15377"/>
        <dbReference type="ChEBI" id="CHEBI:15378"/>
        <dbReference type="ChEBI" id="CHEBI:30616"/>
        <dbReference type="ChEBI" id="CHEBI:43474"/>
        <dbReference type="ChEBI" id="CHEBI:456216"/>
        <dbReference type="EC" id="3.6.4.13"/>
    </reaction>
</comment>
<comment type="caution">
    <text evidence="3">The sequence shown here is derived from an EMBL/GenBank/DDBJ whole genome shotgun (WGS) entry which is preliminary data.</text>
</comment>
<dbReference type="SUPFAM" id="SSF52540">
    <property type="entry name" value="P-loop containing nucleoside triphosphate hydrolases"/>
    <property type="match status" value="1"/>
</dbReference>
<dbReference type="AlphaFoldDB" id="A0A9Q3JI36"/>
<dbReference type="Gene3D" id="3.40.50.300">
    <property type="entry name" value="P-loop containing nucleotide triphosphate hydrolases"/>
    <property type="match status" value="1"/>
</dbReference>
<protein>
    <submittedName>
        <fullName evidence="3">Uncharacterized protein</fullName>
    </submittedName>
</protein>
<dbReference type="PANTHER" id="PTHR18934">
    <property type="entry name" value="ATP-DEPENDENT RNA HELICASE"/>
    <property type="match status" value="1"/>
</dbReference>
<dbReference type="InterPro" id="IPR027417">
    <property type="entry name" value="P-loop_NTPase"/>
</dbReference>
<evidence type="ECO:0000256" key="1">
    <source>
        <dbReference type="ARBA" id="ARBA00047984"/>
    </source>
</evidence>
<dbReference type="GO" id="GO:0003724">
    <property type="term" value="F:RNA helicase activity"/>
    <property type="evidence" value="ECO:0007669"/>
    <property type="project" value="UniProtKB-EC"/>
</dbReference>
<accession>A0A9Q3JI36</accession>
<dbReference type="GO" id="GO:0003723">
    <property type="term" value="F:RNA binding"/>
    <property type="evidence" value="ECO:0007669"/>
    <property type="project" value="TreeGrafter"/>
</dbReference>
<proteinExistence type="predicted"/>
<sequence>MEDYDDILDESTTIAFWMDQDGCIGGNLGTQHSAVMAQIDVAECPGLFRFASIFWLVGCFNKDQSFVIAAKSLVEVRKSPPVYDWRDQFLKVIAEYKGTIFVGDTGSGITSQLSQYDHQAACTNNHRKIGSTPARRVPAMWVSGRVADKMGLRVGDAVGYLVWFEDGTSPKTVIKCMNDRMLLREHMSKPDLAGSINATSNPSTCDSSSISNSNLQKLAPKCSKQQPLPNLNSIHSYLHLNKDMIHNTPIESQPLSNDDSSIGAAFQPHYQMHPSQSLMSSSSCNHLNPSSSSSIN</sequence>
<dbReference type="EMBL" id="AVOT02072343">
    <property type="protein sequence ID" value="MBW0562306.1"/>
    <property type="molecule type" value="Genomic_DNA"/>
</dbReference>
<dbReference type="Proteomes" id="UP000765509">
    <property type="component" value="Unassembled WGS sequence"/>
</dbReference>
<feature type="compositionally biased region" description="Low complexity" evidence="2">
    <location>
        <begin position="275"/>
        <end position="296"/>
    </location>
</feature>